<dbReference type="Proteomes" id="UP000241229">
    <property type="component" value="Unassembled WGS sequence"/>
</dbReference>
<evidence type="ECO:0008006" key="4">
    <source>
        <dbReference type="Google" id="ProtNLM"/>
    </source>
</evidence>
<sequence>MTENRILAAFVLATVLVTAAACGRKSDLDTPYDAAVQARKDAERAGEPLPPEPRKPVADKPFILDRLIQ</sequence>
<comment type="caution">
    <text evidence="2">The sequence shown here is derived from an EMBL/GenBank/DDBJ whole genome shotgun (WGS) entry which is preliminary data.</text>
</comment>
<evidence type="ECO:0000256" key="1">
    <source>
        <dbReference type="SAM" id="MobiDB-lite"/>
    </source>
</evidence>
<dbReference type="OrthoDB" id="8094606at2"/>
<name>A0A2P7RJZ7_9HYPH</name>
<evidence type="ECO:0000313" key="3">
    <source>
        <dbReference type="Proteomes" id="UP000241229"/>
    </source>
</evidence>
<dbReference type="PROSITE" id="PS51257">
    <property type="entry name" value="PROKAR_LIPOPROTEIN"/>
    <property type="match status" value="1"/>
</dbReference>
<gene>
    <name evidence="2" type="ORF">C7I84_28415</name>
</gene>
<dbReference type="EMBL" id="PXYK01000049">
    <property type="protein sequence ID" value="PSJ50536.1"/>
    <property type="molecule type" value="Genomic_DNA"/>
</dbReference>
<feature type="compositionally biased region" description="Basic and acidic residues" evidence="1">
    <location>
        <begin position="38"/>
        <end position="58"/>
    </location>
</feature>
<protein>
    <recommendedName>
        <fullName evidence="4">Lipoprotein</fullName>
    </recommendedName>
</protein>
<accession>A0A2P7RJZ7</accession>
<proteinExistence type="predicted"/>
<organism evidence="2 3">
    <name type="scientific">Kumtagia ephedrae</name>
    <dbReference type="NCBI Taxonomy" id="2116701"/>
    <lineage>
        <taxon>Bacteria</taxon>
        <taxon>Pseudomonadati</taxon>
        <taxon>Pseudomonadota</taxon>
        <taxon>Alphaproteobacteria</taxon>
        <taxon>Hyphomicrobiales</taxon>
        <taxon>Phyllobacteriaceae</taxon>
        <taxon>Kumtagia</taxon>
    </lineage>
</organism>
<reference evidence="2 3" key="1">
    <citation type="submission" date="2018-03" db="EMBL/GenBank/DDBJ databases">
        <title>The draft genome of Mesorhizobium sp. 6GN-30.</title>
        <authorList>
            <person name="Liu L."/>
            <person name="Li L."/>
            <person name="Wang T."/>
            <person name="Zhang X."/>
            <person name="Liang L."/>
        </authorList>
    </citation>
    <scope>NUCLEOTIDE SEQUENCE [LARGE SCALE GENOMIC DNA]</scope>
    <source>
        <strain evidence="2 3">6GN30</strain>
    </source>
</reference>
<evidence type="ECO:0000313" key="2">
    <source>
        <dbReference type="EMBL" id="PSJ50536.1"/>
    </source>
</evidence>
<feature type="region of interest" description="Disordered" evidence="1">
    <location>
        <begin position="38"/>
        <end position="60"/>
    </location>
</feature>
<dbReference type="RefSeq" id="WP_106775576.1">
    <property type="nucleotide sequence ID" value="NZ_PXYK01000049.1"/>
</dbReference>
<dbReference type="AlphaFoldDB" id="A0A2P7RJZ7"/>
<keyword evidence="3" id="KW-1185">Reference proteome</keyword>